<sequence length="217" mass="23422">MIETILPAAAHAVEEFGDARAGPLFPDEEAVVANAVPQRRNEFSAVRRCARRALAERGHPPVALLPGPGGAPAWPEGIVGSMTHCAGYRAAVIADRAHLSSIGIDAEPDEPLPRDVLRIVARPDEIERFRAGIPVPSRNWDRLLFSAKEAVYKAWYPLTGRWLDFTDVSVTPTSDPRGFTADVLVPAPGRARLFGGTWTTGDGLILTASVPVAPHRR</sequence>
<comment type="cofactor">
    <cofactor evidence="3">
        <name>Mg(2+)</name>
        <dbReference type="ChEBI" id="CHEBI:18420"/>
    </cofactor>
</comment>
<accession>A0A4Y3QNT7</accession>
<reference evidence="6 7" key="1">
    <citation type="submission" date="2019-06" db="EMBL/GenBank/DDBJ databases">
        <title>Whole genome shotgun sequence of Microbacterium testaceum NBRC 12675.</title>
        <authorList>
            <person name="Hosoyama A."/>
            <person name="Uohara A."/>
            <person name="Ohji S."/>
            <person name="Ichikawa N."/>
        </authorList>
    </citation>
    <scope>NUCLEOTIDE SEQUENCE [LARGE SCALE GENOMIC DNA]</scope>
    <source>
        <strain evidence="6 7">NBRC 12675</strain>
    </source>
</reference>
<dbReference type="GO" id="GO:0008897">
    <property type="term" value="F:holo-[acyl-carrier-protein] synthase activity"/>
    <property type="evidence" value="ECO:0007669"/>
    <property type="project" value="InterPro"/>
</dbReference>
<dbReference type="InterPro" id="IPR041354">
    <property type="entry name" value="4PPT_N"/>
</dbReference>
<dbReference type="GO" id="GO:0009239">
    <property type="term" value="P:enterobactin biosynthetic process"/>
    <property type="evidence" value="ECO:0007669"/>
    <property type="project" value="InterPro"/>
</dbReference>
<evidence type="ECO:0000259" key="5">
    <source>
        <dbReference type="Pfam" id="PF17837"/>
    </source>
</evidence>
<evidence type="ECO:0000256" key="3">
    <source>
        <dbReference type="PIRSR" id="PIRSR603542-2"/>
    </source>
</evidence>
<dbReference type="PANTHER" id="PTHR38096:SF1">
    <property type="entry name" value="ENTEROBACTIN SYNTHASE COMPONENT D"/>
    <property type="match status" value="1"/>
</dbReference>
<feature type="domain" description="4'-phosphopantetheinyl transferase N-terminal" evidence="5">
    <location>
        <begin position="27"/>
        <end position="94"/>
    </location>
</feature>
<feature type="binding site" evidence="2">
    <location>
        <position position="153"/>
    </location>
    <ligand>
        <name>CoA</name>
        <dbReference type="ChEBI" id="CHEBI:57287"/>
    </ligand>
</feature>
<dbReference type="GO" id="GO:0009366">
    <property type="term" value="C:enterobactin synthetase complex"/>
    <property type="evidence" value="ECO:0007669"/>
    <property type="project" value="InterPro"/>
</dbReference>
<feature type="domain" description="4'-phosphopantetheinyl transferase" evidence="4">
    <location>
        <begin position="101"/>
        <end position="179"/>
    </location>
</feature>
<dbReference type="Pfam" id="PF17837">
    <property type="entry name" value="4PPT_N"/>
    <property type="match status" value="1"/>
</dbReference>
<dbReference type="InterPro" id="IPR008278">
    <property type="entry name" value="4-PPantetheinyl_Trfase_dom"/>
</dbReference>
<feature type="binding site" evidence="3">
    <location>
        <position position="105"/>
    </location>
    <ligand>
        <name>Mg(2+)</name>
        <dbReference type="ChEBI" id="CHEBI:18420"/>
    </ligand>
</feature>
<feature type="binding site" evidence="3">
    <location>
        <position position="107"/>
    </location>
    <ligand>
        <name>Mg(2+)</name>
        <dbReference type="ChEBI" id="CHEBI:18420"/>
    </ligand>
</feature>
<feature type="binding site" evidence="2">
    <location>
        <position position="105"/>
    </location>
    <ligand>
        <name>CoA</name>
        <dbReference type="ChEBI" id="CHEBI:57287"/>
    </ligand>
</feature>
<organism evidence="6 7">
    <name type="scientific">Microbacterium testaceum</name>
    <name type="common">Aureobacterium testaceum</name>
    <name type="synonym">Brevibacterium testaceum</name>
    <dbReference type="NCBI Taxonomy" id="2033"/>
    <lineage>
        <taxon>Bacteria</taxon>
        <taxon>Bacillati</taxon>
        <taxon>Actinomycetota</taxon>
        <taxon>Actinomycetes</taxon>
        <taxon>Micrococcales</taxon>
        <taxon>Microbacteriaceae</taxon>
        <taxon>Microbacterium</taxon>
    </lineage>
</organism>
<evidence type="ECO:0000313" key="7">
    <source>
        <dbReference type="Proteomes" id="UP000319525"/>
    </source>
</evidence>
<dbReference type="InterPro" id="IPR003542">
    <property type="entry name" value="Enbac_synth_compD-like"/>
</dbReference>
<dbReference type="Proteomes" id="UP000319525">
    <property type="component" value="Unassembled WGS sequence"/>
</dbReference>
<feature type="binding site" evidence="2">
    <location>
        <position position="149"/>
    </location>
    <ligand>
        <name>CoA</name>
        <dbReference type="ChEBI" id="CHEBI:57287"/>
    </ligand>
</feature>
<dbReference type="Gene3D" id="3.90.470.20">
    <property type="entry name" value="4'-phosphopantetheinyl transferase domain"/>
    <property type="match status" value="1"/>
</dbReference>
<proteinExistence type="predicted"/>
<dbReference type="PANTHER" id="PTHR38096">
    <property type="entry name" value="ENTEROBACTIN SYNTHASE COMPONENT D"/>
    <property type="match status" value="1"/>
</dbReference>
<dbReference type="AlphaFoldDB" id="A0A4Y3QNT7"/>
<dbReference type="Pfam" id="PF01648">
    <property type="entry name" value="ACPS"/>
    <property type="match status" value="1"/>
</dbReference>
<dbReference type="InterPro" id="IPR037143">
    <property type="entry name" value="4-PPantetheinyl_Trfase_dom_sf"/>
</dbReference>
<dbReference type="RefSeq" id="WP_141378059.1">
    <property type="nucleotide sequence ID" value="NZ_BJML01000009.1"/>
</dbReference>
<feature type="binding site" evidence="3">
    <location>
        <position position="106"/>
    </location>
    <ligand>
        <name>Mg(2+)</name>
        <dbReference type="ChEBI" id="CHEBI:18420"/>
    </ligand>
</feature>
<evidence type="ECO:0000256" key="2">
    <source>
        <dbReference type="PIRSR" id="PIRSR603542-1"/>
    </source>
</evidence>
<dbReference type="PRINTS" id="PR01399">
    <property type="entry name" value="ENTSNTHTASED"/>
</dbReference>
<evidence type="ECO:0000259" key="4">
    <source>
        <dbReference type="Pfam" id="PF01648"/>
    </source>
</evidence>
<comment type="caution">
    <text evidence="6">The sequence shown here is derived from an EMBL/GenBank/DDBJ whole genome shotgun (WGS) entry which is preliminary data.</text>
</comment>
<dbReference type="SUPFAM" id="SSF56214">
    <property type="entry name" value="4'-phosphopantetheinyl transferase"/>
    <property type="match status" value="1"/>
</dbReference>
<gene>
    <name evidence="6" type="ORF">MTE01_27360</name>
</gene>
<dbReference type="GeneID" id="57145420"/>
<name>A0A4Y3QNT7_MICTE</name>
<dbReference type="OrthoDB" id="8210607at2"/>
<dbReference type="GO" id="GO:0005886">
    <property type="term" value="C:plasma membrane"/>
    <property type="evidence" value="ECO:0007669"/>
    <property type="project" value="TreeGrafter"/>
</dbReference>
<protein>
    <submittedName>
        <fullName evidence="6">4'-phosphopantetheinyl transferase</fullName>
    </submittedName>
</protein>
<feature type="binding site" evidence="2">
    <location>
        <position position="163"/>
    </location>
    <ligand>
        <name>CoA</name>
        <dbReference type="ChEBI" id="CHEBI:57287"/>
    </ligand>
</feature>
<keyword evidence="3" id="KW-0479">Metal-binding</keyword>
<feature type="binding site" evidence="2">
    <location>
        <position position="39"/>
    </location>
    <ligand>
        <name>CoA</name>
        <dbReference type="ChEBI" id="CHEBI:57287"/>
    </ligand>
</feature>
<feature type="binding site" evidence="2">
    <location>
        <position position="47"/>
    </location>
    <ligand>
        <name>CoA</name>
        <dbReference type="ChEBI" id="CHEBI:57287"/>
    </ligand>
</feature>
<dbReference type="EMBL" id="BJML01000009">
    <property type="protein sequence ID" value="GEB46791.1"/>
    <property type="molecule type" value="Genomic_DNA"/>
</dbReference>
<feature type="binding site" evidence="2">
    <location>
        <begin position="83"/>
        <end position="84"/>
    </location>
    <ligand>
        <name>CoA</name>
        <dbReference type="ChEBI" id="CHEBI:57287"/>
    </ligand>
</feature>
<dbReference type="GO" id="GO:0000287">
    <property type="term" value="F:magnesium ion binding"/>
    <property type="evidence" value="ECO:0007669"/>
    <property type="project" value="InterPro"/>
</dbReference>
<keyword evidence="3" id="KW-0460">Magnesium</keyword>
<evidence type="ECO:0000313" key="6">
    <source>
        <dbReference type="EMBL" id="GEB46791.1"/>
    </source>
</evidence>
<evidence type="ECO:0000256" key="1">
    <source>
        <dbReference type="ARBA" id="ARBA00022679"/>
    </source>
</evidence>
<keyword evidence="1 6" id="KW-0808">Transferase</keyword>